<evidence type="ECO:0008006" key="3">
    <source>
        <dbReference type="Google" id="ProtNLM"/>
    </source>
</evidence>
<evidence type="ECO:0000313" key="1">
    <source>
        <dbReference type="EMBL" id="KAF2489561.1"/>
    </source>
</evidence>
<reference evidence="1" key="1">
    <citation type="journal article" date="2020" name="Stud. Mycol.">
        <title>101 Dothideomycetes genomes: a test case for predicting lifestyles and emergence of pathogens.</title>
        <authorList>
            <person name="Haridas S."/>
            <person name="Albert R."/>
            <person name="Binder M."/>
            <person name="Bloem J."/>
            <person name="Labutti K."/>
            <person name="Salamov A."/>
            <person name="Andreopoulos B."/>
            <person name="Baker S."/>
            <person name="Barry K."/>
            <person name="Bills G."/>
            <person name="Bluhm B."/>
            <person name="Cannon C."/>
            <person name="Castanera R."/>
            <person name="Culley D."/>
            <person name="Daum C."/>
            <person name="Ezra D."/>
            <person name="Gonzalez J."/>
            <person name="Henrissat B."/>
            <person name="Kuo A."/>
            <person name="Liang C."/>
            <person name="Lipzen A."/>
            <person name="Lutzoni F."/>
            <person name="Magnuson J."/>
            <person name="Mondo S."/>
            <person name="Nolan M."/>
            <person name="Ohm R."/>
            <person name="Pangilinan J."/>
            <person name="Park H.-J."/>
            <person name="Ramirez L."/>
            <person name="Alfaro M."/>
            <person name="Sun H."/>
            <person name="Tritt A."/>
            <person name="Yoshinaga Y."/>
            <person name="Zwiers L.-H."/>
            <person name="Turgeon B."/>
            <person name="Goodwin S."/>
            <person name="Spatafora J."/>
            <person name="Crous P."/>
            <person name="Grigoriev I."/>
        </authorList>
    </citation>
    <scope>NUCLEOTIDE SEQUENCE</scope>
    <source>
        <strain evidence="1">CBS 269.34</strain>
    </source>
</reference>
<dbReference type="OrthoDB" id="2823490at2759"/>
<dbReference type="Proteomes" id="UP000799750">
    <property type="component" value="Unassembled WGS sequence"/>
</dbReference>
<sequence>MSLLGLPQALRDRIVEEIIPTRLKPRISSPFLQTFKEAGKIIAEQECRLIWPKDPKSWERNCGLLLTNHQLHYDVSQRVRSLKIPITYELDVLVDHERLVWPTWTYIPILHNHIDTLTMTVRISGSCGRFSSALVPTVAEEMKERCLAFGEDGKPHPIDDIFRDLITEIFSNGPARGLNSNSSPGSPLFVKQLNILIFLLDEKGPDGFEVAHECSNAPPIIGWHGLENPCYGRCGSNPDLQWDLRYLLDLDTIEFSFIVMLSTLRCLGGTATDVNGYKV</sequence>
<organism evidence="1 2">
    <name type="scientific">Lophium mytilinum</name>
    <dbReference type="NCBI Taxonomy" id="390894"/>
    <lineage>
        <taxon>Eukaryota</taxon>
        <taxon>Fungi</taxon>
        <taxon>Dikarya</taxon>
        <taxon>Ascomycota</taxon>
        <taxon>Pezizomycotina</taxon>
        <taxon>Dothideomycetes</taxon>
        <taxon>Pleosporomycetidae</taxon>
        <taxon>Mytilinidiales</taxon>
        <taxon>Mytilinidiaceae</taxon>
        <taxon>Lophium</taxon>
    </lineage>
</organism>
<dbReference type="AlphaFoldDB" id="A0A6A6QBP1"/>
<accession>A0A6A6QBP1</accession>
<protein>
    <recommendedName>
        <fullName evidence="3">F-box domain-containing protein</fullName>
    </recommendedName>
</protein>
<proteinExistence type="predicted"/>
<keyword evidence="2" id="KW-1185">Reference proteome</keyword>
<gene>
    <name evidence="1" type="ORF">BU16DRAFT_623052</name>
</gene>
<evidence type="ECO:0000313" key="2">
    <source>
        <dbReference type="Proteomes" id="UP000799750"/>
    </source>
</evidence>
<dbReference type="EMBL" id="MU004199">
    <property type="protein sequence ID" value="KAF2489561.1"/>
    <property type="molecule type" value="Genomic_DNA"/>
</dbReference>
<name>A0A6A6QBP1_9PEZI</name>